<evidence type="ECO:0000256" key="1">
    <source>
        <dbReference type="SAM" id="SignalP"/>
    </source>
</evidence>
<dbReference type="KEGG" id="osu:NT6N_32060"/>
<evidence type="ECO:0000313" key="2">
    <source>
        <dbReference type="EMBL" id="BDS08166.1"/>
    </source>
</evidence>
<organism evidence="2">
    <name type="scientific">Oceaniferula spumae</name>
    <dbReference type="NCBI Taxonomy" id="2979115"/>
    <lineage>
        <taxon>Bacteria</taxon>
        <taxon>Pseudomonadati</taxon>
        <taxon>Verrucomicrobiota</taxon>
        <taxon>Verrucomicrobiia</taxon>
        <taxon>Verrucomicrobiales</taxon>
        <taxon>Verrucomicrobiaceae</taxon>
        <taxon>Oceaniferula</taxon>
    </lineage>
</organism>
<dbReference type="AlphaFoldDB" id="A0AAT9FQ98"/>
<reference evidence="2" key="1">
    <citation type="submission" date="2024-07" db="EMBL/GenBank/DDBJ databases">
        <title>Complete genome sequence of Verrucomicrobiaceae bacterium NT6N.</title>
        <authorList>
            <person name="Huang C."/>
            <person name="Takami H."/>
            <person name="Hamasaki K."/>
        </authorList>
    </citation>
    <scope>NUCLEOTIDE SEQUENCE</scope>
    <source>
        <strain evidence="2">NT6N</strain>
    </source>
</reference>
<proteinExistence type="predicted"/>
<name>A0AAT9FQ98_9BACT</name>
<dbReference type="EMBL" id="AP026866">
    <property type="protein sequence ID" value="BDS08166.1"/>
    <property type="molecule type" value="Genomic_DNA"/>
</dbReference>
<feature type="chain" id="PRO_5043467878" evidence="1">
    <location>
        <begin position="19"/>
        <end position="84"/>
    </location>
</feature>
<gene>
    <name evidence="2" type="ORF">NT6N_32060</name>
</gene>
<accession>A0AAT9FQ98</accession>
<keyword evidence="1" id="KW-0732">Signal</keyword>
<sequence length="84" mass="9530">MKSLISLAFLMSVLGGHAAPAPASQELSLKNYREWMQHIRPSGDELKWREIAWRNKLMPAVEEAKKLDRPILLWAMNGNPCGET</sequence>
<feature type="signal peptide" evidence="1">
    <location>
        <begin position="1"/>
        <end position="18"/>
    </location>
</feature>
<protein>
    <submittedName>
        <fullName evidence="2">Uncharacterized protein</fullName>
    </submittedName>
</protein>